<feature type="repeat" description="WD" evidence="3">
    <location>
        <begin position="160"/>
        <end position="201"/>
    </location>
</feature>
<feature type="repeat" description="WD" evidence="3">
    <location>
        <begin position="248"/>
        <end position="280"/>
    </location>
</feature>
<keyword evidence="5" id="KW-1185">Reference proteome</keyword>
<dbReference type="InterPro" id="IPR045182">
    <property type="entry name" value="JINGUBANG-like"/>
</dbReference>
<dbReference type="EMBL" id="JANAVB010044216">
    <property type="protein sequence ID" value="KAJ6792000.1"/>
    <property type="molecule type" value="Genomic_DNA"/>
</dbReference>
<feature type="repeat" description="WD" evidence="3">
    <location>
        <begin position="45"/>
        <end position="84"/>
    </location>
</feature>
<dbReference type="Gene3D" id="2.130.10.10">
    <property type="entry name" value="YVTN repeat-like/Quinoprotein amine dehydrogenase"/>
    <property type="match status" value="3"/>
</dbReference>
<protein>
    <submittedName>
        <fullName evidence="4">Protein JINGUBANG-like</fullName>
    </submittedName>
</protein>
<dbReference type="AlphaFoldDB" id="A0AAX6DJP1"/>
<proteinExistence type="predicted"/>
<evidence type="ECO:0000313" key="4">
    <source>
        <dbReference type="EMBL" id="KAJ6792000.1"/>
    </source>
</evidence>
<dbReference type="InterPro" id="IPR036322">
    <property type="entry name" value="WD40_repeat_dom_sf"/>
</dbReference>
<dbReference type="InterPro" id="IPR015943">
    <property type="entry name" value="WD40/YVTN_repeat-like_dom_sf"/>
</dbReference>
<dbReference type="SUPFAM" id="SSF50978">
    <property type="entry name" value="WD40 repeat-like"/>
    <property type="match status" value="2"/>
</dbReference>
<dbReference type="Pfam" id="PF00400">
    <property type="entry name" value="WD40"/>
    <property type="match status" value="6"/>
</dbReference>
<evidence type="ECO:0000256" key="3">
    <source>
        <dbReference type="PROSITE-ProRule" id="PRU00221"/>
    </source>
</evidence>
<dbReference type="PROSITE" id="PS50082">
    <property type="entry name" value="WD_REPEATS_2"/>
    <property type="match status" value="5"/>
</dbReference>
<dbReference type="PANTHER" id="PTHR22844:SF387">
    <property type="entry name" value="F3I6.5 PROTEIN"/>
    <property type="match status" value="1"/>
</dbReference>
<dbReference type="CDD" id="cd00200">
    <property type="entry name" value="WD40"/>
    <property type="match status" value="1"/>
</dbReference>
<feature type="repeat" description="WD" evidence="3">
    <location>
        <begin position="203"/>
        <end position="234"/>
    </location>
</feature>
<dbReference type="PROSITE" id="PS50294">
    <property type="entry name" value="WD_REPEATS_REGION"/>
    <property type="match status" value="3"/>
</dbReference>
<feature type="repeat" description="WD" evidence="3">
    <location>
        <begin position="292"/>
        <end position="321"/>
    </location>
</feature>
<evidence type="ECO:0000256" key="1">
    <source>
        <dbReference type="ARBA" id="ARBA00022574"/>
    </source>
</evidence>
<dbReference type="PRINTS" id="PR00320">
    <property type="entry name" value="GPROTEINBRPT"/>
</dbReference>
<reference evidence="4" key="2">
    <citation type="submission" date="2023-04" db="EMBL/GenBank/DDBJ databases">
        <authorList>
            <person name="Bruccoleri R.E."/>
            <person name="Oakeley E.J."/>
            <person name="Faust A.-M."/>
            <person name="Dessus-Babus S."/>
            <person name="Altorfer M."/>
            <person name="Burckhardt D."/>
            <person name="Oertli M."/>
            <person name="Naumann U."/>
            <person name="Petersen F."/>
            <person name="Wong J."/>
        </authorList>
    </citation>
    <scope>NUCLEOTIDE SEQUENCE</scope>
    <source>
        <strain evidence="4">GSM-AAB239-AS_SAM_17_03QT</strain>
        <tissue evidence="4">Leaf</tissue>
    </source>
</reference>
<dbReference type="SMART" id="SM00320">
    <property type="entry name" value="WD40"/>
    <property type="match status" value="7"/>
</dbReference>
<accession>A0AAX6DJP1</accession>
<keyword evidence="2" id="KW-0677">Repeat</keyword>
<dbReference type="InterPro" id="IPR001680">
    <property type="entry name" value="WD40_rpt"/>
</dbReference>
<comment type="caution">
    <text evidence="4">The sequence shown here is derived from an EMBL/GenBank/DDBJ whole genome shotgun (WGS) entry which is preliminary data.</text>
</comment>
<dbReference type="InterPro" id="IPR020472">
    <property type="entry name" value="WD40_PAC1"/>
</dbReference>
<organism evidence="4 5">
    <name type="scientific">Iris pallida</name>
    <name type="common">Sweet iris</name>
    <dbReference type="NCBI Taxonomy" id="29817"/>
    <lineage>
        <taxon>Eukaryota</taxon>
        <taxon>Viridiplantae</taxon>
        <taxon>Streptophyta</taxon>
        <taxon>Embryophyta</taxon>
        <taxon>Tracheophyta</taxon>
        <taxon>Spermatophyta</taxon>
        <taxon>Magnoliopsida</taxon>
        <taxon>Liliopsida</taxon>
        <taxon>Asparagales</taxon>
        <taxon>Iridaceae</taxon>
        <taxon>Iridoideae</taxon>
        <taxon>Irideae</taxon>
        <taxon>Iris</taxon>
    </lineage>
</organism>
<dbReference type="PANTHER" id="PTHR22844">
    <property type="entry name" value="F-BOX AND WD40 DOMAIN PROTEIN"/>
    <property type="match status" value="1"/>
</dbReference>
<keyword evidence="1 3" id="KW-0853">WD repeat</keyword>
<name>A0AAX6DJP1_IRIPA</name>
<evidence type="ECO:0000313" key="5">
    <source>
        <dbReference type="Proteomes" id="UP001140949"/>
    </source>
</evidence>
<dbReference type="Proteomes" id="UP001140949">
    <property type="component" value="Unassembled WGS sequence"/>
</dbReference>
<sequence>MVIAERGALSESSSIESQPSLLSLPSLSLHLKSSLPPLCQCISTLKGHSSYVSGILVLGNSLYSGSSDRQIQIWTTTPSQSSDKTYHSSHEVIDCKSAVKSLVISGDNLFSSHQDHKIRVWRIDRHHGLRATLPTCKDRLLSFLSPGKHVKPRRSRTRTWVYHVDVVSGLAISDDGSLLYSVSWDRSLKAWRTSDFKCIESIPDAHHDAINAVAVSKDGFIYTGSADMTVKVWKKLPSAKNISLVATLERHKSAVNALALSTEGTVLYSGACDRSVVVWEGGGGGMEAVGALRGHTKAILCLSTMADLVCSGSADKSVRVWRRGGGDKGGGYSCLAVLELHAGPIKSLAMLRVEPCGNETSTYLVYSGSMDCDVKVWKLLVPPVGVGGDA</sequence>
<reference evidence="4" key="1">
    <citation type="journal article" date="2023" name="GigaByte">
        <title>Genome assembly of the bearded iris, Iris pallida Lam.</title>
        <authorList>
            <person name="Bruccoleri R.E."/>
            <person name="Oakeley E.J."/>
            <person name="Faust A.M.E."/>
            <person name="Altorfer M."/>
            <person name="Dessus-Babus S."/>
            <person name="Burckhardt D."/>
            <person name="Oertli M."/>
            <person name="Naumann U."/>
            <person name="Petersen F."/>
            <person name="Wong J."/>
        </authorList>
    </citation>
    <scope>NUCLEOTIDE SEQUENCE</scope>
    <source>
        <strain evidence="4">GSM-AAB239-AS_SAM_17_03QT</strain>
    </source>
</reference>
<gene>
    <name evidence="4" type="ORF">M6B38_242625</name>
</gene>
<evidence type="ECO:0000256" key="2">
    <source>
        <dbReference type="ARBA" id="ARBA00022737"/>
    </source>
</evidence>